<feature type="region of interest" description="Disordered" evidence="1">
    <location>
        <begin position="430"/>
        <end position="499"/>
    </location>
</feature>
<comment type="caution">
    <text evidence="2">The sequence shown here is derived from an EMBL/GenBank/DDBJ whole genome shotgun (WGS) entry which is preliminary data.</text>
</comment>
<dbReference type="RefSeq" id="XP_018144169.1">
    <property type="nucleotide sequence ID" value="XM_018293869.1"/>
</dbReference>
<name>A0A179FNB6_METCM</name>
<dbReference type="KEGG" id="pchm:VFPPC_16116"/>
<dbReference type="GeneID" id="28857863"/>
<gene>
    <name evidence="2" type="ORF">VFPPC_16116</name>
</gene>
<keyword evidence="3" id="KW-1185">Reference proteome</keyword>
<reference evidence="2 3" key="1">
    <citation type="journal article" date="2016" name="PLoS Pathog.">
        <title>Biosynthesis of antibiotic leucinostatins in bio-control fungus Purpureocillium lilacinum and their inhibition on phytophthora revealed by genome mining.</title>
        <authorList>
            <person name="Wang G."/>
            <person name="Liu Z."/>
            <person name="Lin R."/>
            <person name="Li E."/>
            <person name="Mao Z."/>
            <person name="Ling J."/>
            <person name="Yang Y."/>
            <person name="Yin W.B."/>
            <person name="Xie B."/>
        </authorList>
    </citation>
    <scope>NUCLEOTIDE SEQUENCE [LARGE SCALE GENOMIC DNA]</scope>
    <source>
        <strain evidence="2">170</strain>
    </source>
</reference>
<feature type="region of interest" description="Disordered" evidence="1">
    <location>
        <begin position="339"/>
        <end position="413"/>
    </location>
</feature>
<feature type="compositionally biased region" description="Polar residues" evidence="1">
    <location>
        <begin position="449"/>
        <end position="470"/>
    </location>
</feature>
<evidence type="ECO:0000313" key="3">
    <source>
        <dbReference type="Proteomes" id="UP000078397"/>
    </source>
</evidence>
<evidence type="ECO:0000256" key="1">
    <source>
        <dbReference type="SAM" id="MobiDB-lite"/>
    </source>
</evidence>
<feature type="compositionally biased region" description="Polar residues" evidence="1">
    <location>
        <begin position="347"/>
        <end position="413"/>
    </location>
</feature>
<proteinExistence type="predicted"/>
<dbReference type="AlphaFoldDB" id="A0A179FNB6"/>
<protein>
    <submittedName>
        <fullName evidence="2">Uncharacterized protein</fullName>
    </submittedName>
</protein>
<dbReference type="OrthoDB" id="3941926at2759"/>
<evidence type="ECO:0000313" key="2">
    <source>
        <dbReference type="EMBL" id="OAQ67082.1"/>
    </source>
</evidence>
<accession>A0A179FNB6</accession>
<organism evidence="2 3">
    <name type="scientific">Pochonia chlamydosporia 170</name>
    <dbReference type="NCBI Taxonomy" id="1380566"/>
    <lineage>
        <taxon>Eukaryota</taxon>
        <taxon>Fungi</taxon>
        <taxon>Dikarya</taxon>
        <taxon>Ascomycota</taxon>
        <taxon>Pezizomycotina</taxon>
        <taxon>Sordariomycetes</taxon>
        <taxon>Hypocreomycetidae</taxon>
        <taxon>Hypocreales</taxon>
        <taxon>Clavicipitaceae</taxon>
        <taxon>Pochonia</taxon>
    </lineage>
</organism>
<sequence length="499" mass="55606">METFVPGLHGQPHPSVNKTALGRVRAEDQPPSIQREFSKAYPFGLPAVYKMMRSTNSHGVVDTYVEDSLPVGFYTHPPSDAPAIFSTKNGTQPFSYLTHILPPRRLHLWSKDEIQERCNSLRKTYWNHMKTMKKLHSWDDLYTYFDACDLYHHGVQNLWNVVNTLFDENEIIRRDVSRESAQHIGEWVDKWLENIDNKTKLGNWTEKDGFIVYILSEEDRNDMGDLTDDMMPVVANALKCRRAFLLSSNFHKGRTQPNDILSAVKNSNFENWLVGEPVFNPDGNGLPSPPAWEEHRCSPASRNKPLPYHIQDGHYYYLPEGSGQPNYHEVDRPSAVEALQRSAAAATMNQPSKKQSHATVVNGTVQPRTASTGKKAVSNSTQTSTVNGRNEQAAPPSTMNAGPPNHQSQPLVSVQTDNNVGPIVVARAHASPSPLSRKGRLPQDGMNIDGTSTFVGPEQSSLTGSQSQDARNAARFVPYPSMASSPQHHAPTTVRVQPA</sequence>
<dbReference type="Proteomes" id="UP000078397">
    <property type="component" value="Unassembled WGS sequence"/>
</dbReference>
<dbReference type="EMBL" id="LSBJ02000004">
    <property type="protein sequence ID" value="OAQ67082.1"/>
    <property type="molecule type" value="Genomic_DNA"/>
</dbReference>